<reference evidence="2" key="1">
    <citation type="submission" date="2022-02" db="EMBL/GenBank/DDBJ databases">
        <authorList>
            <person name="Henning P.M."/>
            <person name="McCubbin A.G."/>
            <person name="Shore J.S."/>
        </authorList>
    </citation>
    <scope>NUCLEOTIDE SEQUENCE</scope>
    <source>
        <strain evidence="2">F60SS</strain>
        <tissue evidence="2">Leaves</tissue>
    </source>
</reference>
<dbReference type="EMBL" id="JAKUCV010005517">
    <property type="protein sequence ID" value="KAJ4830867.1"/>
    <property type="molecule type" value="Genomic_DNA"/>
</dbReference>
<dbReference type="InterPro" id="IPR051304">
    <property type="entry name" value="SCF_F-box_domain"/>
</dbReference>
<name>A0A9Q0J7F6_9ROSI</name>
<dbReference type="PANTHER" id="PTHR47123:SF3">
    <property type="entry name" value="DUF295 DOMAIN-CONTAINING PROTEIN"/>
    <property type="match status" value="1"/>
</dbReference>
<keyword evidence="3" id="KW-1185">Reference proteome</keyword>
<dbReference type="InterPro" id="IPR005174">
    <property type="entry name" value="KIB1-4_b-propeller"/>
</dbReference>
<accession>A0A9Q0J7F6</accession>
<dbReference type="OrthoDB" id="638130at2759"/>
<dbReference type="Pfam" id="PF03478">
    <property type="entry name" value="Beta-prop_KIB1-4"/>
    <property type="match status" value="1"/>
</dbReference>
<evidence type="ECO:0000259" key="1">
    <source>
        <dbReference type="Pfam" id="PF03478"/>
    </source>
</evidence>
<gene>
    <name evidence="2" type="ORF">Tsubulata_033964</name>
</gene>
<dbReference type="AlphaFoldDB" id="A0A9Q0J7F6"/>
<evidence type="ECO:0000313" key="3">
    <source>
        <dbReference type="Proteomes" id="UP001141552"/>
    </source>
</evidence>
<reference evidence="2" key="2">
    <citation type="journal article" date="2023" name="Plants (Basel)">
        <title>Annotation of the Turnera subulata (Passifloraceae) Draft Genome Reveals the S-Locus Evolved after the Divergence of Turneroideae from Passifloroideae in a Stepwise Manner.</title>
        <authorList>
            <person name="Henning P.M."/>
            <person name="Roalson E.H."/>
            <person name="Mir W."/>
            <person name="McCubbin A.G."/>
            <person name="Shore J.S."/>
        </authorList>
    </citation>
    <scope>NUCLEOTIDE SEQUENCE</scope>
    <source>
        <strain evidence="2">F60SS</strain>
    </source>
</reference>
<proteinExistence type="predicted"/>
<dbReference type="Proteomes" id="UP001141552">
    <property type="component" value="Unassembled WGS sequence"/>
</dbReference>
<evidence type="ECO:0000313" key="2">
    <source>
        <dbReference type="EMBL" id="KAJ4830867.1"/>
    </source>
</evidence>
<sequence>MNSNIAHTLVSDLLWKISGHLETELDIRRFRSVCRWWRSSTPPLPHKTTPVLRLPFFNPNPSGDSSHCTLTESTIYCIQPLHHRRSTTGVSRCWVVRLQFSESGTVIFKNLGSPNPLEKDAEEAKLLPKVLDLRDFQVREICKAYTLEFVNQNGECSYDRDIKVAVSSCFSEIGDGFTVMALKKEGNLLGIWRMGEDRWSFDIGPAMGMIPRMSFHGIAYQKGKFYVVDEDGGTSTFDPVSQEIRHQVVPRTYISSAAKYLVQAFGDLFLVAYTCAVPDVLLLMHVGFRVRRLDEQRGRWIQEEEGLKNRMLFVTPDWLALVSAKDLPGYKGNSVYFVHHLPIVAGYNHLPGSNLFDPDPESVSFLCGFPCCSKLFWPPPTWLHKNLSPKGSLSNNVSWQKILLVLVTIAALWVAHAEDYYFTSNGLCRIVVTLKPLLLLLLEDILE</sequence>
<dbReference type="PANTHER" id="PTHR47123">
    <property type="entry name" value="F-BOX PROTEIN SKIP23"/>
    <property type="match status" value="1"/>
</dbReference>
<comment type="caution">
    <text evidence="2">The sequence shown here is derived from an EMBL/GenBank/DDBJ whole genome shotgun (WGS) entry which is preliminary data.</text>
</comment>
<protein>
    <recommendedName>
        <fullName evidence="1">KIB1-4 beta-propeller domain-containing protein</fullName>
    </recommendedName>
</protein>
<organism evidence="2 3">
    <name type="scientific">Turnera subulata</name>
    <dbReference type="NCBI Taxonomy" id="218843"/>
    <lineage>
        <taxon>Eukaryota</taxon>
        <taxon>Viridiplantae</taxon>
        <taxon>Streptophyta</taxon>
        <taxon>Embryophyta</taxon>
        <taxon>Tracheophyta</taxon>
        <taxon>Spermatophyta</taxon>
        <taxon>Magnoliopsida</taxon>
        <taxon>eudicotyledons</taxon>
        <taxon>Gunneridae</taxon>
        <taxon>Pentapetalae</taxon>
        <taxon>rosids</taxon>
        <taxon>fabids</taxon>
        <taxon>Malpighiales</taxon>
        <taxon>Passifloraceae</taxon>
        <taxon>Turnera</taxon>
    </lineage>
</organism>
<feature type="domain" description="KIB1-4 beta-propeller" evidence="1">
    <location>
        <begin position="70"/>
        <end position="339"/>
    </location>
</feature>